<gene>
    <name evidence="2" type="ORF">GALMADRAFT_155579</name>
</gene>
<feature type="transmembrane region" description="Helical" evidence="1">
    <location>
        <begin position="202"/>
        <end position="224"/>
    </location>
</feature>
<evidence type="ECO:0000256" key="1">
    <source>
        <dbReference type="SAM" id="Phobius"/>
    </source>
</evidence>
<dbReference type="Proteomes" id="UP000027222">
    <property type="component" value="Unassembled WGS sequence"/>
</dbReference>
<feature type="transmembrane region" description="Helical" evidence="1">
    <location>
        <begin position="83"/>
        <end position="104"/>
    </location>
</feature>
<feature type="transmembrane region" description="Helical" evidence="1">
    <location>
        <begin position="6"/>
        <end position="33"/>
    </location>
</feature>
<name>A0A067T3G0_GALM3</name>
<feature type="transmembrane region" description="Helical" evidence="1">
    <location>
        <begin position="236"/>
        <end position="256"/>
    </location>
</feature>
<evidence type="ECO:0000313" key="3">
    <source>
        <dbReference type="Proteomes" id="UP000027222"/>
    </source>
</evidence>
<feature type="transmembrane region" description="Helical" evidence="1">
    <location>
        <begin position="116"/>
        <end position="134"/>
    </location>
</feature>
<dbReference type="HOGENOM" id="CLU_044614_8_1_1"/>
<evidence type="ECO:0008006" key="4">
    <source>
        <dbReference type="Google" id="ProtNLM"/>
    </source>
</evidence>
<keyword evidence="1" id="KW-1133">Transmembrane helix</keyword>
<evidence type="ECO:0000313" key="2">
    <source>
        <dbReference type="EMBL" id="KDR76867.1"/>
    </source>
</evidence>
<keyword evidence="1" id="KW-0472">Membrane</keyword>
<dbReference type="AlphaFoldDB" id="A0A067T3G0"/>
<organism evidence="2 3">
    <name type="scientific">Galerina marginata (strain CBS 339.88)</name>
    <dbReference type="NCBI Taxonomy" id="685588"/>
    <lineage>
        <taxon>Eukaryota</taxon>
        <taxon>Fungi</taxon>
        <taxon>Dikarya</taxon>
        <taxon>Basidiomycota</taxon>
        <taxon>Agaricomycotina</taxon>
        <taxon>Agaricomycetes</taxon>
        <taxon>Agaricomycetidae</taxon>
        <taxon>Agaricales</taxon>
        <taxon>Agaricineae</taxon>
        <taxon>Strophariaceae</taxon>
        <taxon>Galerina</taxon>
    </lineage>
</organism>
<proteinExistence type="predicted"/>
<reference evidence="3" key="1">
    <citation type="journal article" date="2014" name="Proc. Natl. Acad. Sci. U.S.A.">
        <title>Extensive sampling of basidiomycete genomes demonstrates inadequacy of the white-rot/brown-rot paradigm for wood decay fungi.</title>
        <authorList>
            <person name="Riley R."/>
            <person name="Salamov A.A."/>
            <person name="Brown D.W."/>
            <person name="Nagy L.G."/>
            <person name="Floudas D."/>
            <person name="Held B.W."/>
            <person name="Levasseur A."/>
            <person name="Lombard V."/>
            <person name="Morin E."/>
            <person name="Otillar R."/>
            <person name="Lindquist E.A."/>
            <person name="Sun H."/>
            <person name="LaButti K.M."/>
            <person name="Schmutz J."/>
            <person name="Jabbour D."/>
            <person name="Luo H."/>
            <person name="Baker S.E."/>
            <person name="Pisabarro A.G."/>
            <person name="Walton J.D."/>
            <person name="Blanchette R.A."/>
            <person name="Henrissat B."/>
            <person name="Martin F."/>
            <person name="Cullen D."/>
            <person name="Hibbett D.S."/>
            <person name="Grigoriev I.V."/>
        </authorList>
    </citation>
    <scope>NUCLEOTIDE SEQUENCE [LARGE SCALE GENOMIC DNA]</scope>
    <source>
        <strain evidence="3">CBS 339.88</strain>
    </source>
</reference>
<feature type="transmembrane region" description="Helical" evidence="1">
    <location>
        <begin position="45"/>
        <end position="63"/>
    </location>
</feature>
<accession>A0A067T3G0</accession>
<dbReference type="OrthoDB" id="3341077at2759"/>
<sequence length="315" mass="34670">MLFDDFAALVLGSILGGAFYGAYCIIFATYLQLQIKRRSGGRHNPLTYVLSALFLLCTIFFVVDNVQLFLVVFDDAVSPKFSWVMSAVVSILYSCVDVISQGVLIYRCWTMWAKKLHFVILPSILSFTSFAIAAELPLQGTGGGLSERLLKSFYALGLASFILSLAVNAIVTSLLVLRLALIHRELVQLLGGNQKQRLNLRPLIAMLVESGMFTFIAQLIWLVFFRLQTTSVSHGFSVVSDSVVMIYGITPTIVIVRVSMSTSYENTTTQMVDGAIHFATNEQNHTSAAGEPVNQRLGISSVEAGLQFEDVEVEN</sequence>
<keyword evidence="3" id="KW-1185">Reference proteome</keyword>
<dbReference type="EMBL" id="KL142377">
    <property type="protein sequence ID" value="KDR76867.1"/>
    <property type="molecule type" value="Genomic_DNA"/>
</dbReference>
<keyword evidence="1" id="KW-0812">Transmembrane</keyword>
<protein>
    <recommendedName>
        <fullName evidence="4">THH1/TOM1/TOM3 domain-containing protein</fullName>
    </recommendedName>
</protein>
<feature type="transmembrane region" description="Helical" evidence="1">
    <location>
        <begin position="154"/>
        <end position="181"/>
    </location>
</feature>